<gene>
    <name evidence="2" type="ORF">RE474_03140</name>
</gene>
<sequence length="288" mass="33442">MRSSLIDTLFLSEKRKDLLLFLKNGTKNSEEIKKAFDYPWKSMIPQINKLVEWDLINYDKGTCTLTAMGNIIVHNMESLLITLNVHERYGDYWLKHDLSPIPQELLYRIGELGECEILEPAIPDIFEQDKEILINIKGSDRIMAFVSVHHPTQLMIYSELMEKGTEIDLIMTEDVYGIVRKEILSETDSLQIENPVFMSLKKEYDKEIENLFSDLRSNIFVHKGNSVPLNLIVTDSFFSLALLDNAGKYNNSMITSSEMSAVLWGKELFEHYMERAEKLTEYEVIKNR</sequence>
<dbReference type="GeneID" id="84231679"/>
<dbReference type="KEGG" id="mseb:RE474_03140"/>
<protein>
    <submittedName>
        <fullName evidence="2">Winged helix-turn-helix domain-containing protein</fullName>
    </submittedName>
</protein>
<dbReference type="PIRSF" id="PIRSF006692">
    <property type="entry name" value="TF_HTH_AF0396_prd"/>
    <property type="match status" value="1"/>
</dbReference>
<dbReference type="AlphaFoldDB" id="A0AA51ULE5"/>
<dbReference type="Proteomes" id="UP001182908">
    <property type="component" value="Chromosome"/>
</dbReference>
<evidence type="ECO:0000313" key="2">
    <source>
        <dbReference type="EMBL" id="WMW25731.1"/>
    </source>
</evidence>
<evidence type="ECO:0000313" key="3">
    <source>
        <dbReference type="Proteomes" id="UP001182908"/>
    </source>
</evidence>
<keyword evidence="3" id="KW-1185">Reference proteome</keyword>
<dbReference type="RefSeq" id="WP_309311533.1">
    <property type="nucleotide sequence ID" value="NZ_CP133592.1"/>
</dbReference>
<dbReference type="EMBL" id="CP133592">
    <property type="protein sequence ID" value="WMW25731.1"/>
    <property type="molecule type" value="Genomic_DNA"/>
</dbReference>
<reference evidence="2 3" key="1">
    <citation type="submission" date="2023-08" db="EMBL/GenBank/DDBJ databases">
        <title>Methanolobus mangrovi sp. nov. and Methanolobus sediminis sp. nov, two novel methylotrophic methanogens isolated from mangrove sediments in China.</title>
        <authorList>
            <person name="Zhou J."/>
        </authorList>
    </citation>
    <scope>NUCLEOTIDE SEQUENCE [LARGE SCALE GENOMIC DNA]</scope>
    <source>
        <strain evidence="2 3">FTZ6</strain>
    </source>
</reference>
<dbReference type="InterPro" id="IPR036390">
    <property type="entry name" value="WH_DNA-bd_sf"/>
</dbReference>
<organism evidence="2 3">
    <name type="scientific">Methanolobus sediminis</name>
    <dbReference type="NCBI Taxonomy" id="3072978"/>
    <lineage>
        <taxon>Archaea</taxon>
        <taxon>Methanobacteriati</taxon>
        <taxon>Methanobacteriota</taxon>
        <taxon>Stenosarchaea group</taxon>
        <taxon>Methanomicrobia</taxon>
        <taxon>Methanosarcinales</taxon>
        <taxon>Methanosarcinaceae</taxon>
        <taxon>Methanolobus</taxon>
    </lineage>
</organism>
<feature type="domain" description="Methanogenesis regulatory protein FilR1 middle" evidence="1">
    <location>
        <begin position="191"/>
        <end position="275"/>
    </location>
</feature>
<name>A0AA51ULE5_9EURY</name>
<feature type="domain" description="Methanogenesis regulatory protein FilR1 middle" evidence="1">
    <location>
        <begin position="126"/>
        <end position="182"/>
    </location>
</feature>
<dbReference type="SUPFAM" id="SSF46785">
    <property type="entry name" value="Winged helix' DNA-binding domain"/>
    <property type="match status" value="1"/>
</dbReference>
<accession>A0AA51ULE5</accession>
<evidence type="ECO:0000259" key="1">
    <source>
        <dbReference type="Pfam" id="PF08350"/>
    </source>
</evidence>
<dbReference type="InterPro" id="IPR013561">
    <property type="entry name" value="FilR1_middle_dom"/>
</dbReference>
<dbReference type="InterPro" id="IPR016490">
    <property type="entry name" value="Tscrpt_reg_HTH_AF0396-typ3"/>
</dbReference>
<proteinExistence type="predicted"/>
<dbReference type="Pfam" id="PF08350">
    <property type="entry name" value="FilR1_middle"/>
    <property type="match status" value="2"/>
</dbReference>